<dbReference type="PANTHER" id="PTHR30469:SF11">
    <property type="entry name" value="BLL4320 PROTEIN"/>
    <property type="match status" value="1"/>
</dbReference>
<evidence type="ECO:0000259" key="3">
    <source>
        <dbReference type="Pfam" id="PF25876"/>
    </source>
</evidence>
<dbReference type="Pfam" id="PF25917">
    <property type="entry name" value="BSH_RND"/>
    <property type="match status" value="1"/>
</dbReference>
<dbReference type="FunFam" id="2.40.30.170:FF:000010">
    <property type="entry name" value="Efflux RND transporter periplasmic adaptor subunit"/>
    <property type="match status" value="1"/>
</dbReference>
<reference evidence="6 7" key="1">
    <citation type="submission" date="2020-02" db="EMBL/GenBank/DDBJ databases">
        <title>Draft genome sequence of Limisphaera ngatamarikiensis NGM72.4T, a thermophilic Verrucomicrobia grouped in subdivision 3.</title>
        <authorList>
            <person name="Carere C.R."/>
            <person name="Steen J."/>
            <person name="Hugenholtz P."/>
            <person name="Stott M.B."/>
        </authorList>
    </citation>
    <scope>NUCLEOTIDE SEQUENCE [LARGE SCALE GENOMIC DNA]</scope>
    <source>
        <strain evidence="6 7">NGM72.4</strain>
    </source>
</reference>
<evidence type="ECO:0000256" key="2">
    <source>
        <dbReference type="SAM" id="Coils"/>
    </source>
</evidence>
<name>A0A6M1RZQ0_9BACT</name>
<keyword evidence="7" id="KW-1185">Reference proteome</keyword>
<comment type="caution">
    <text evidence="6">The sequence shown here is derived from an EMBL/GenBank/DDBJ whole genome shotgun (WGS) entry which is preliminary data.</text>
</comment>
<evidence type="ECO:0000313" key="7">
    <source>
        <dbReference type="Proteomes" id="UP000477311"/>
    </source>
</evidence>
<feature type="domain" description="Multidrug resistance protein MdtA-like barrel-sandwich hybrid" evidence="4">
    <location>
        <begin position="69"/>
        <end position="190"/>
    </location>
</feature>
<proteinExistence type="inferred from homology"/>
<dbReference type="Gene3D" id="2.40.50.100">
    <property type="match status" value="1"/>
</dbReference>
<dbReference type="Pfam" id="PF25954">
    <property type="entry name" value="Beta-barrel_RND_2"/>
    <property type="match status" value="1"/>
</dbReference>
<dbReference type="GO" id="GO:1990281">
    <property type="term" value="C:efflux pump complex"/>
    <property type="evidence" value="ECO:0007669"/>
    <property type="project" value="TreeGrafter"/>
</dbReference>
<dbReference type="InterPro" id="IPR058625">
    <property type="entry name" value="MdtA-like_BSH"/>
</dbReference>
<dbReference type="EMBL" id="JAAKYA010000082">
    <property type="protein sequence ID" value="NGO40232.1"/>
    <property type="molecule type" value="Genomic_DNA"/>
</dbReference>
<protein>
    <submittedName>
        <fullName evidence="6">Efflux RND transporter periplasmic adaptor subunit</fullName>
    </submittedName>
</protein>
<dbReference type="PANTHER" id="PTHR30469">
    <property type="entry name" value="MULTIDRUG RESISTANCE PROTEIN MDTA"/>
    <property type="match status" value="1"/>
</dbReference>
<feature type="domain" description="CusB-like beta-barrel" evidence="5">
    <location>
        <begin position="199"/>
        <end position="272"/>
    </location>
</feature>
<organism evidence="6 7">
    <name type="scientific">Limisphaera ngatamarikiensis</name>
    <dbReference type="NCBI Taxonomy" id="1324935"/>
    <lineage>
        <taxon>Bacteria</taxon>
        <taxon>Pseudomonadati</taxon>
        <taxon>Verrucomicrobiota</taxon>
        <taxon>Verrucomicrobiia</taxon>
        <taxon>Limisphaerales</taxon>
        <taxon>Limisphaeraceae</taxon>
        <taxon>Limisphaera</taxon>
    </lineage>
</organism>
<comment type="similarity">
    <text evidence="1">Belongs to the membrane fusion protein (MFP) (TC 8.A.1) family.</text>
</comment>
<dbReference type="GO" id="GO:0015562">
    <property type="term" value="F:efflux transmembrane transporter activity"/>
    <property type="evidence" value="ECO:0007669"/>
    <property type="project" value="TreeGrafter"/>
</dbReference>
<evidence type="ECO:0000313" key="6">
    <source>
        <dbReference type="EMBL" id="NGO40232.1"/>
    </source>
</evidence>
<feature type="domain" description="Multidrug resistance protein MdtA-like alpha-helical hairpin" evidence="3">
    <location>
        <begin position="105"/>
        <end position="162"/>
    </location>
</feature>
<dbReference type="AlphaFoldDB" id="A0A6M1RZQ0"/>
<feature type="coiled-coil region" evidence="2">
    <location>
        <begin position="97"/>
        <end position="131"/>
    </location>
</feature>
<dbReference type="Gene3D" id="1.10.287.470">
    <property type="entry name" value="Helix hairpin bin"/>
    <property type="match status" value="1"/>
</dbReference>
<dbReference type="Proteomes" id="UP000477311">
    <property type="component" value="Unassembled WGS sequence"/>
</dbReference>
<dbReference type="NCBIfam" id="TIGR01730">
    <property type="entry name" value="RND_mfp"/>
    <property type="match status" value="1"/>
</dbReference>
<accession>A0A6M1RZQ0</accession>
<dbReference type="InterPro" id="IPR058624">
    <property type="entry name" value="MdtA-like_HH"/>
</dbReference>
<dbReference type="InterPro" id="IPR058792">
    <property type="entry name" value="Beta-barrel_RND_2"/>
</dbReference>
<dbReference type="SUPFAM" id="SSF111369">
    <property type="entry name" value="HlyD-like secretion proteins"/>
    <property type="match status" value="1"/>
</dbReference>
<dbReference type="RefSeq" id="WP_165108607.1">
    <property type="nucleotide sequence ID" value="NZ_JAAKYA010000082.1"/>
</dbReference>
<evidence type="ECO:0000259" key="4">
    <source>
        <dbReference type="Pfam" id="PF25917"/>
    </source>
</evidence>
<dbReference type="Gene3D" id="2.40.30.170">
    <property type="match status" value="1"/>
</dbReference>
<gene>
    <name evidence="6" type="ORF">G4L39_12630</name>
</gene>
<sequence>MKKQIAWAVLIWFGVAAVLAGIKVLQIRTMIAQARNLPPPTEAVSVFEVREERWPRLWTAVGSVRAVRGVRVTSELPGVIREVAFEAGSEVAEGALLVRLDTSTEEAELRQAEAEAELARLELERVRALHAARTVSQAELDAAEAAWKGAAARVAAIRSTIDKKTVRAPFAGRLGVREVHVGQYLQAGAPIVSLQALDPVYVEFALPQQAVAQVRPGLAVEVTADAYPGRTFRGVVTATDPDVDPATRSLRVQATLPNPDGALRPGMYVEAAVVLPEADMVRVVPAPAVLHAPYGDSVFVVEAATNDASGVLVVRQQFVKLGRRRGDFISVTAGLEPGQRVVSAGVFRLRNGMRVTLTDVPTPEPSLQPQPAEG</sequence>
<dbReference type="InterPro" id="IPR006143">
    <property type="entry name" value="RND_pump_MFP"/>
</dbReference>
<dbReference type="Pfam" id="PF25876">
    <property type="entry name" value="HH_MFP_RND"/>
    <property type="match status" value="1"/>
</dbReference>
<evidence type="ECO:0000256" key="1">
    <source>
        <dbReference type="ARBA" id="ARBA00009477"/>
    </source>
</evidence>
<dbReference type="Gene3D" id="2.40.420.20">
    <property type="match status" value="1"/>
</dbReference>
<evidence type="ECO:0000259" key="5">
    <source>
        <dbReference type="Pfam" id="PF25954"/>
    </source>
</evidence>
<keyword evidence="2" id="KW-0175">Coiled coil</keyword>